<dbReference type="Pfam" id="PF00535">
    <property type="entry name" value="Glycos_transf_2"/>
    <property type="match status" value="1"/>
</dbReference>
<dbReference type="eggNOG" id="COG1215">
    <property type="taxonomic scope" value="Bacteria"/>
</dbReference>
<protein>
    <submittedName>
        <fullName evidence="3">Glycosyltransferase, group 2 family protein</fullName>
        <ecNumber evidence="3">2.4.-.-</ecNumber>
    </submittedName>
</protein>
<dbReference type="OrthoDB" id="396512at2"/>
<dbReference type="RefSeq" id="WP_006690301.1">
    <property type="nucleotide sequence ID" value="NZ_GG694006.1"/>
</dbReference>
<dbReference type="Gene3D" id="3.40.50.2000">
    <property type="entry name" value="Glycogen Phosphorylase B"/>
    <property type="match status" value="1"/>
</dbReference>
<accession>C4V4X3</accession>
<dbReference type="Pfam" id="PF13524">
    <property type="entry name" value="Glyco_trans_1_2"/>
    <property type="match status" value="1"/>
</dbReference>
<evidence type="ECO:0000313" key="3">
    <source>
        <dbReference type="EMBL" id="EEQ48021.1"/>
    </source>
</evidence>
<dbReference type="PANTHER" id="PTHR22916">
    <property type="entry name" value="GLYCOSYLTRANSFERASE"/>
    <property type="match status" value="1"/>
</dbReference>
<dbReference type="STRING" id="638302.HMPREF0908_1567"/>
<dbReference type="InterPro" id="IPR029044">
    <property type="entry name" value="Nucleotide-diphossugar_trans"/>
</dbReference>
<keyword evidence="4" id="KW-1185">Reference proteome</keyword>
<dbReference type="eggNOG" id="COG0438">
    <property type="taxonomic scope" value="Bacteria"/>
</dbReference>
<feature type="domain" description="Glycosyltransferase 2-like" evidence="1">
    <location>
        <begin position="275"/>
        <end position="390"/>
    </location>
</feature>
<keyword evidence="3" id="KW-0808">Transferase</keyword>
<proteinExistence type="predicted"/>
<evidence type="ECO:0000259" key="1">
    <source>
        <dbReference type="Pfam" id="PF00535"/>
    </source>
</evidence>
<dbReference type="EC" id="2.4.-.-" evidence="3"/>
<reference evidence="3 4" key="1">
    <citation type="submission" date="2009-04" db="EMBL/GenBank/DDBJ databases">
        <authorList>
            <person name="Qin X."/>
            <person name="Bachman B."/>
            <person name="Battles P."/>
            <person name="Bell A."/>
            <person name="Bess C."/>
            <person name="Bickham C."/>
            <person name="Chaboub L."/>
            <person name="Chen D."/>
            <person name="Coyle M."/>
            <person name="Deiros D.R."/>
            <person name="Dinh H."/>
            <person name="Forbes L."/>
            <person name="Fowler G."/>
            <person name="Francisco L."/>
            <person name="Fu Q."/>
            <person name="Gubbala S."/>
            <person name="Hale W."/>
            <person name="Han Y."/>
            <person name="Hemphill L."/>
            <person name="Highlander S.K."/>
            <person name="Hirani K."/>
            <person name="Hogues M."/>
            <person name="Jackson L."/>
            <person name="Jakkamsetti A."/>
            <person name="Javaid M."/>
            <person name="Jiang H."/>
            <person name="Korchina V."/>
            <person name="Kovar C."/>
            <person name="Lara F."/>
            <person name="Lee S."/>
            <person name="Mata R."/>
            <person name="Mathew T."/>
            <person name="Moen C."/>
            <person name="Morales K."/>
            <person name="Munidasa M."/>
            <person name="Nazareth L."/>
            <person name="Ngo R."/>
            <person name="Nguyen L."/>
            <person name="Okwuonu G."/>
            <person name="Ongeri F."/>
            <person name="Patil S."/>
            <person name="Petrosino J."/>
            <person name="Pham C."/>
            <person name="Pham P."/>
            <person name="Pu L.-L."/>
            <person name="Puazo M."/>
            <person name="Raj R."/>
            <person name="Reid J."/>
            <person name="Rouhana J."/>
            <person name="Saada N."/>
            <person name="Shang Y."/>
            <person name="Simmons D."/>
            <person name="Thornton R."/>
            <person name="Warren J."/>
            <person name="Weissenberger G."/>
            <person name="Zhang J."/>
            <person name="Zhang L."/>
            <person name="Zhou C."/>
            <person name="Zhu D."/>
            <person name="Muzny D."/>
            <person name="Worley K."/>
            <person name="Gibbs R."/>
        </authorList>
    </citation>
    <scope>NUCLEOTIDE SEQUENCE [LARGE SCALE GENOMIC DNA]</scope>
    <source>
        <strain evidence="3 4">ATCC 43531</strain>
    </source>
</reference>
<feature type="domain" description="Spore protein YkvP/CgeB glycosyl transferase-like" evidence="2">
    <location>
        <begin position="774"/>
        <end position="873"/>
    </location>
</feature>
<comment type="caution">
    <text evidence="3">The sequence shown here is derived from an EMBL/GenBank/DDBJ whole genome shotgun (WGS) entry which is preliminary data.</text>
</comment>
<dbReference type="GO" id="GO:0016758">
    <property type="term" value="F:hexosyltransferase activity"/>
    <property type="evidence" value="ECO:0007669"/>
    <property type="project" value="UniProtKB-ARBA"/>
</dbReference>
<dbReference type="Proteomes" id="UP000005309">
    <property type="component" value="Unassembled WGS sequence"/>
</dbReference>
<dbReference type="HOGENOM" id="CLU_318818_0_0_9"/>
<organism evidence="3 4">
    <name type="scientific">Selenomonas flueggei ATCC 43531</name>
    <dbReference type="NCBI Taxonomy" id="638302"/>
    <lineage>
        <taxon>Bacteria</taxon>
        <taxon>Bacillati</taxon>
        <taxon>Bacillota</taxon>
        <taxon>Negativicutes</taxon>
        <taxon>Selenomonadales</taxon>
        <taxon>Selenomonadaceae</taxon>
        <taxon>Selenomonas</taxon>
    </lineage>
</organism>
<dbReference type="InterPro" id="IPR001173">
    <property type="entry name" value="Glyco_trans_2-like"/>
</dbReference>
<dbReference type="SUPFAM" id="SSF53756">
    <property type="entry name" value="UDP-Glycosyltransferase/glycogen phosphorylase"/>
    <property type="match status" value="1"/>
</dbReference>
<dbReference type="Gene3D" id="3.90.550.10">
    <property type="entry name" value="Spore Coat Polysaccharide Biosynthesis Protein SpsA, Chain A"/>
    <property type="match status" value="2"/>
</dbReference>
<sequence length="912" mass="103361">MSTLSIVLTLTEAGEYLRETAESALAAASAANVAAEVIIPVPQGAEDAVRAELHDLPCRILPVAEEHPAAWNNRGAETAAGDLLLFLQEGVIFTAESLGTMERVFFFDERVAAVGPYSGHTTFSWQYINAESIAAEGADPEAWVREHHKETTVSAFLEGFALLVRRAAFFRHGKFDEAFEGGSGADIDLSFRLRCAGYTLLRVPAYAAHRAAGKCELWDLTLTAMRPLLLEQWGLDVGVPEMLWQRALDGIGEAWDPALVRATCRSAALHAPLVSIMIPTYNRPDYFRETLESARAQTYPNIEIIVCDNSTDERTAELMQAYGDDVRIRYVRNRAARTKAENFMPFERLAQGEYLQWCMDDDILLPDKITRMMDAFLREPGITLVTSLRGVVDGGGNYLGLWQGNVPVHGMYECYRGAAVGRATLMDRSNFLGEPSAVLFRRSDLTHHYWRAQARGYQTISDCAMWLELMERGDAVIFARPLSLYRRHEGQEGAQAEVIVRSRVEWRRLVEEYWHKRIFITQEQDYRIVLARMAEEQSIIAPLLPSVSAKLRKSYEQDVYPLPMMIMNRVEACTSIRLDAPLGALERRGDIFLSGAVREGDAALDFYDFADCRDTLIVLERGDVRPDAAVCAIMKKLGERHNIFLQEVDDHPSAIGDLAARNFFSFRAVSAIQTSTKYLVDQLRQFNPYIYLFENQLAELPPVRSYDENAPQTTIFFGALNRRADWEPLMPLINEAIHKHGERLRFMVVSDYGFYEALQTEEKQFISGIQSGYVFVSYDRYMAALRSSDIALLPLNDTEFNRAKSDLKFIEAAGNGAAVLAAPTVYAATVRDGETGLIYRSPKEFAQKLDLLIRRADLRRTLAENAYRYVAEHRLLAGHLDEYMNVYRELFDRREELERERLRRVAEFFPHL</sequence>
<dbReference type="eggNOG" id="COG1216">
    <property type="taxonomic scope" value="Bacteria"/>
</dbReference>
<dbReference type="InterPro" id="IPR055259">
    <property type="entry name" value="YkvP/CgeB_Glyco_trans-like"/>
</dbReference>
<dbReference type="SUPFAM" id="SSF53448">
    <property type="entry name" value="Nucleotide-diphospho-sugar transferases"/>
    <property type="match status" value="2"/>
</dbReference>
<keyword evidence="3" id="KW-0328">Glycosyltransferase</keyword>
<evidence type="ECO:0000313" key="4">
    <source>
        <dbReference type="Proteomes" id="UP000005309"/>
    </source>
</evidence>
<dbReference type="AlphaFoldDB" id="C4V4X3"/>
<name>C4V4X3_9FIRM</name>
<evidence type="ECO:0000259" key="2">
    <source>
        <dbReference type="Pfam" id="PF13524"/>
    </source>
</evidence>
<dbReference type="EMBL" id="ACLA01000022">
    <property type="protein sequence ID" value="EEQ48021.1"/>
    <property type="molecule type" value="Genomic_DNA"/>
</dbReference>
<gene>
    <name evidence="3" type="ORF">HMPREF0908_1567</name>
</gene>
<dbReference type="PANTHER" id="PTHR22916:SF3">
    <property type="entry name" value="UDP-GLCNAC:BETAGAL BETA-1,3-N-ACETYLGLUCOSAMINYLTRANSFERASE-LIKE PROTEIN 1"/>
    <property type="match status" value="1"/>
</dbReference>